<organism evidence="2 3">
    <name type="scientific">Suillus luteus UH-Slu-Lm8-n1</name>
    <dbReference type="NCBI Taxonomy" id="930992"/>
    <lineage>
        <taxon>Eukaryota</taxon>
        <taxon>Fungi</taxon>
        <taxon>Dikarya</taxon>
        <taxon>Basidiomycota</taxon>
        <taxon>Agaricomycotina</taxon>
        <taxon>Agaricomycetes</taxon>
        <taxon>Agaricomycetidae</taxon>
        <taxon>Boletales</taxon>
        <taxon>Suillineae</taxon>
        <taxon>Suillaceae</taxon>
        <taxon>Suillus</taxon>
    </lineage>
</organism>
<proteinExistence type="predicted"/>
<dbReference type="Proteomes" id="UP000054485">
    <property type="component" value="Unassembled WGS sequence"/>
</dbReference>
<reference evidence="2 3" key="1">
    <citation type="submission" date="2014-04" db="EMBL/GenBank/DDBJ databases">
        <authorList>
            <consortium name="DOE Joint Genome Institute"/>
            <person name="Kuo A."/>
            <person name="Ruytinx J."/>
            <person name="Rineau F."/>
            <person name="Colpaert J."/>
            <person name="Kohler A."/>
            <person name="Nagy L.G."/>
            <person name="Floudas D."/>
            <person name="Copeland A."/>
            <person name="Barry K.W."/>
            <person name="Cichocki N."/>
            <person name="Veneault-Fourrey C."/>
            <person name="LaButti K."/>
            <person name="Lindquist E.A."/>
            <person name="Lipzen A."/>
            <person name="Lundell T."/>
            <person name="Morin E."/>
            <person name="Murat C."/>
            <person name="Sun H."/>
            <person name="Tunlid A."/>
            <person name="Henrissat B."/>
            <person name="Grigoriev I.V."/>
            <person name="Hibbett D.S."/>
            <person name="Martin F."/>
            <person name="Nordberg H.P."/>
            <person name="Cantor M.N."/>
            <person name="Hua S.X."/>
        </authorList>
    </citation>
    <scope>NUCLEOTIDE SEQUENCE [LARGE SCALE GENOMIC DNA]</scope>
    <source>
        <strain evidence="2 3">UH-Slu-Lm8-n1</strain>
    </source>
</reference>
<feature type="non-terminal residue" evidence="2">
    <location>
        <position position="311"/>
    </location>
</feature>
<keyword evidence="3" id="KW-1185">Reference proteome</keyword>
<feature type="compositionally biased region" description="Basic and acidic residues" evidence="1">
    <location>
        <begin position="275"/>
        <end position="284"/>
    </location>
</feature>
<feature type="region of interest" description="Disordered" evidence="1">
    <location>
        <begin position="153"/>
        <end position="209"/>
    </location>
</feature>
<evidence type="ECO:0000313" key="2">
    <source>
        <dbReference type="EMBL" id="KIK31638.1"/>
    </source>
</evidence>
<dbReference type="OrthoDB" id="2637051at2759"/>
<evidence type="ECO:0000256" key="1">
    <source>
        <dbReference type="SAM" id="MobiDB-lite"/>
    </source>
</evidence>
<feature type="region of interest" description="Disordered" evidence="1">
    <location>
        <begin position="250"/>
        <end position="284"/>
    </location>
</feature>
<accession>A0A0D0AHZ2</accession>
<dbReference type="InParanoid" id="A0A0D0AHZ2"/>
<feature type="non-terminal residue" evidence="2">
    <location>
        <position position="1"/>
    </location>
</feature>
<feature type="compositionally biased region" description="Polar residues" evidence="1">
    <location>
        <begin position="179"/>
        <end position="205"/>
    </location>
</feature>
<evidence type="ECO:0000313" key="3">
    <source>
        <dbReference type="Proteomes" id="UP000054485"/>
    </source>
</evidence>
<dbReference type="EMBL" id="KN836796">
    <property type="protein sequence ID" value="KIK31638.1"/>
    <property type="molecule type" value="Genomic_DNA"/>
</dbReference>
<sequence length="311" mass="33310">QLAGISNDDEIEGLLIPDHPSSFEIANDANYHEALGMHNLFSAISSMESHPQYLAHIFHEVGKASAEGRLGNSHPGVRSVPEPPTPVQSSMEFTEGLGWLRYRDLTPDHESSDQDADIILDNEDNDVSTALNEMDISGAHSSADPADSLEALKRKRSMSSTFSPPKTEGGRGFTKRSRASTVQTSIRPTSPSIALNVGPTTNEAGPSSAMAVPASQDEMSSRPSDAAALEEIETSTCSDTGAHVQDDMSDISSCDGSIGDAIAKESNTSQPRMDAPSRIDEDPYRVPYCRKSQIMLATDVAKTFRSVADSL</sequence>
<dbReference type="AlphaFoldDB" id="A0A0D0AHZ2"/>
<protein>
    <submittedName>
        <fullName evidence="2">Uncharacterized protein</fullName>
    </submittedName>
</protein>
<gene>
    <name evidence="2" type="ORF">CY34DRAFT_111295</name>
</gene>
<dbReference type="HOGENOM" id="CLU_895915_0_0_1"/>
<name>A0A0D0AHZ2_9AGAM</name>
<reference evidence="3" key="2">
    <citation type="submission" date="2015-01" db="EMBL/GenBank/DDBJ databases">
        <title>Evolutionary Origins and Diversification of the Mycorrhizal Mutualists.</title>
        <authorList>
            <consortium name="DOE Joint Genome Institute"/>
            <consortium name="Mycorrhizal Genomics Consortium"/>
            <person name="Kohler A."/>
            <person name="Kuo A."/>
            <person name="Nagy L.G."/>
            <person name="Floudas D."/>
            <person name="Copeland A."/>
            <person name="Barry K.W."/>
            <person name="Cichocki N."/>
            <person name="Veneault-Fourrey C."/>
            <person name="LaButti K."/>
            <person name="Lindquist E.A."/>
            <person name="Lipzen A."/>
            <person name="Lundell T."/>
            <person name="Morin E."/>
            <person name="Murat C."/>
            <person name="Riley R."/>
            <person name="Ohm R."/>
            <person name="Sun H."/>
            <person name="Tunlid A."/>
            <person name="Henrissat B."/>
            <person name="Grigoriev I.V."/>
            <person name="Hibbett D.S."/>
            <person name="Martin F."/>
        </authorList>
    </citation>
    <scope>NUCLEOTIDE SEQUENCE [LARGE SCALE GENOMIC DNA]</scope>
    <source>
        <strain evidence="3">UH-Slu-Lm8-n1</strain>
    </source>
</reference>
<feature type="region of interest" description="Disordered" evidence="1">
    <location>
        <begin position="71"/>
        <end position="90"/>
    </location>
</feature>
<feature type="compositionally biased region" description="Low complexity" evidence="1">
    <location>
        <begin position="250"/>
        <end position="260"/>
    </location>
</feature>